<dbReference type="RefSeq" id="WP_207329456.1">
    <property type="nucleotide sequence ID" value="NZ_JAFMYW010000003.1"/>
</dbReference>
<feature type="domain" description="FecR protein" evidence="2">
    <location>
        <begin position="133"/>
        <end position="240"/>
    </location>
</feature>
<evidence type="ECO:0000313" key="3">
    <source>
        <dbReference type="EMBL" id="MBO0949500.1"/>
    </source>
</evidence>
<protein>
    <submittedName>
        <fullName evidence="3">FecR domain-containing protein</fullName>
    </submittedName>
</protein>
<dbReference type="Pfam" id="PF04773">
    <property type="entry name" value="FecR"/>
    <property type="match status" value="1"/>
</dbReference>
<dbReference type="InterPro" id="IPR012373">
    <property type="entry name" value="Ferrdict_sens_TM"/>
</dbReference>
<dbReference type="PANTHER" id="PTHR30273">
    <property type="entry name" value="PERIPLASMIC SIGNAL SENSOR AND SIGMA FACTOR ACTIVATOR FECR-RELATED"/>
    <property type="match status" value="1"/>
</dbReference>
<keyword evidence="1" id="KW-0812">Transmembrane</keyword>
<feature type="transmembrane region" description="Helical" evidence="1">
    <location>
        <begin position="102"/>
        <end position="124"/>
    </location>
</feature>
<reference evidence="3 4" key="1">
    <citation type="submission" date="2021-03" db="EMBL/GenBank/DDBJ databases">
        <title>Fibrella sp. HMF5405 genome sequencing and assembly.</title>
        <authorList>
            <person name="Kang H."/>
            <person name="Kim H."/>
            <person name="Bae S."/>
            <person name="Joh K."/>
        </authorList>
    </citation>
    <scope>NUCLEOTIDE SEQUENCE [LARGE SCALE GENOMIC DNA]</scope>
    <source>
        <strain evidence="3 4">HMF5405</strain>
    </source>
</reference>
<dbReference type="InterPro" id="IPR006860">
    <property type="entry name" value="FecR"/>
</dbReference>
<keyword evidence="4" id="KW-1185">Reference proteome</keyword>
<proteinExistence type="predicted"/>
<dbReference type="Gene3D" id="2.60.120.1440">
    <property type="match status" value="1"/>
</dbReference>
<keyword evidence="1" id="KW-1133">Transmembrane helix</keyword>
<name>A0ABS3JHL4_9BACT</name>
<organism evidence="3 4">
    <name type="scientific">Fibrella forsythiae</name>
    <dbReference type="NCBI Taxonomy" id="2817061"/>
    <lineage>
        <taxon>Bacteria</taxon>
        <taxon>Pseudomonadati</taxon>
        <taxon>Bacteroidota</taxon>
        <taxon>Cytophagia</taxon>
        <taxon>Cytophagales</taxon>
        <taxon>Spirosomataceae</taxon>
        <taxon>Fibrella</taxon>
    </lineage>
</organism>
<accession>A0ABS3JHL4</accession>
<evidence type="ECO:0000259" key="2">
    <source>
        <dbReference type="Pfam" id="PF04773"/>
    </source>
</evidence>
<evidence type="ECO:0000313" key="4">
    <source>
        <dbReference type="Proteomes" id="UP000664628"/>
    </source>
</evidence>
<comment type="caution">
    <text evidence="3">The sequence shown here is derived from an EMBL/GenBank/DDBJ whole genome shotgun (WGS) entry which is preliminary data.</text>
</comment>
<keyword evidence="1" id="KW-0472">Membrane</keyword>
<sequence length="269" mass="30320">MKPYAQYTARELATDDLFIRWVKHPEDDEVAAYWQGLEEMQPQLRNRFRDARQLVQDVGKSLTIHTLRNDEIVTVWERIRGSLQDLEDVRPLRPEVRSFIGWWYFARSVAATVGIVLLVGWTLYKQYTQETSRLITTTTQSRRVALPDGSVVTLLPHSRLRYTPRGFARESAAEGGATVELTRAVWLDGAADFVVASPTGRGVSNAFRVHTDNLTAEATGTRFHVSHEQGETRVLLHDGKLDLLVGHRQVRHLSPGESVLVAGGDVHAE</sequence>
<evidence type="ECO:0000256" key="1">
    <source>
        <dbReference type="SAM" id="Phobius"/>
    </source>
</evidence>
<dbReference type="PANTHER" id="PTHR30273:SF2">
    <property type="entry name" value="PROTEIN FECR"/>
    <property type="match status" value="1"/>
</dbReference>
<dbReference type="EMBL" id="JAFMYW010000003">
    <property type="protein sequence ID" value="MBO0949500.1"/>
    <property type="molecule type" value="Genomic_DNA"/>
</dbReference>
<gene>
    <name evidence="3" type="ORF">J2I46_12970</name>
</gene>
<dbReference type="Proteomes" id="UP000664628">
    <property type="component" value="Unassembled WGS sequence"/>
</dbReference>